<dbReference type="GO" id="GO:0008745">
    <property type="term" value="F:N-acetylmuramoyl-L-alanine amidase activity"/>
    <property type="evidence" value="ECO:0007669"/>
    <property type="project" value="InterPro"/>
</dbReference>
<protein>
    <submittedName>
        <fullName evidence="3">N-acetylmuramoyl-L-alanine amidase</fullName>
    </submittedName>
</protein>
<evidence type="ECO:0000313" key="4">
    <source>
        <dbReference type="Proteomes" id="UP000245622"/>
    </source>
</evidence>
<dbReference type="EMBL" id="LN555523">
    <property type="protein sequence ID" value="CED94655.1"/>
    <property type="molecule type" value="Genomic_DNA"/>
</dbReference>
<dbReference type="SMART" id="SM00646">
    <property type="entry name" value="Ami_3"/>
    <property type="match status" value="1"/>
</dbReference>
<evidence type="ECO:0000313" key="3">
    <source>
        <dbReference type="EMBL" id="CED94655.1"/>
    </source>
</evidence>
<gene>
    <name evidence="3" type="ORF">CRIB_2051</name>
</gene>
<accession>A0A1V1I364</accession>
<dbReference type="GO" id="GO:0030288">
    <property type="term" value="C:outer membrane-bounded periplasmic space"/>
    <property type="evidence" value="ECO:0007669"/>
    <property type="project" value="TreeGrafter"/>
</dbReference>
<evidence type="ECO:0000256" key="1">
    <source>
        <dbReference type="ARBA" id="ARBA00022801"/>
    </source>
</evidence>
<dbReference type="InterPro" id="IPR002508">
    <property type="entry name" value="MurNAc-LAA_cat"/>
</dbReference>
<dbReference type="AlphaFoldDB" id="A0A1V1I364"/>
<feature type="domain" description="MurNAc-LAA" evidence="2">
    <location>
        <begin position="146"/>
        <end position="258"/>
    </location>
</feature>
<dbReference type="GeneID" id="82206075"/>
<evidence type="ECO:0000259" key="2">
    <source>
        <dbReference type="SMART" id="SM00646"/>
    </source>
</evidence>
<dbReference type="SUPFAM" id="SSF53187">
    <property type="entry name" value="Zn-dependent exopeptidases"/>
    <property type="match status" value="1"/>
</dbReference>
<name>A0A1V1I364_9FIRM</name>
<dbReference type="CDD" id="cd02696">
    <property type="entry name" value="MurNAc-LAA"/>
    <property type="match status" value="1"/>
</dbReference>
<keyword evidence="1" id="KW-0378">Hydrolase</keyword>
<dbReference type="Pfam" id="PF01520">
    <property type="entry name" value="Amidase_3"/>
    <property type="match status" value="1"/>
</dbReference>
<dbReference type="KEGG" id="ril:CRIB_2051"/>
<dbReference type="Proteomes" id="UP000245622">
    <property type="component" value="Chromosome 1"/>
</dbReference>
<dbReference type="PANTHER" id="PTHR30404:SF0">
    <property type="entry name" value="N-ACETYLMURAMOYL-L-ALANINE AMIDASE AMIC"/>
    <property type="match status" value="1"/>
</dbReference>
<dbReference type="Gene3D" id="3.40.630.40">
    <property type="entry name" value="Zn-dependent exopeptidases"/>
    <property type="match status" value="1"/>
</dbReference>
<keyword evidence="4" id="KW-1185">Reference proteome</keyword>
<dbReference type="InterPro" id="IPR050695">
    <property type="entry name" value="N-acetylmuramoyl_amidase_3"/>
</dbReference>
<dbReference type="GO" id="GO:0009253">
    <property type="term" value="P:peptidoglycan catabolic process"/>
    <property type="evidence" value="ECO:0007669"/>
    <property type="project" value="InterPro"/>
</dbReference>
<dbReference type="PANTHER" id="PTHR30404">
    <property type="entry name" value="N-ACETYLMURAMOYL-L-ALANINE AMIDASE"/>
    <property type="match status" value="1"/>
</dbReference>
<proteinExistence type="predicted"/>
<dbReference type="RefSeq" id="WP_180702157.1">
    <property type="nucleotide sequence ID" value="NZ_JAVSGX010000010.1"/>
</dbReference>
<organism evidence="3 4">
    <name type="scientific">Romboutsia ilealis</name>
    <dbReference type="NCBI Taxonomy" id="1115758"/>
    <lineage>
        <taxon>Bacteria</taxon>
        <taxon>Bacillati</taxon>
        <taxon>Bacillota</taxon>
        <taxon>Clostridia</taxon>
        <taxon>Peptostreptococcales</taxon>
        <taxon>Peptostreptococcaceae</taxon>
        <taxon>Romboutsia</taxon>
    </lineage>
</organism>
<reference evidence="3 4" key="1">
    <citation type="submission" date="2014-04" db="EMBL/GenBank/DDBJ databases">
        <authorList>
            <person name="Hornung B.V."/>
        </authorList>
    </citation>
    <scope>NUCLEOTIDE SEQUENCE [LARGE SCALE GENOMIC DNA]</scope>
    <source>
        <strain evidence="3 4">CRIB</strain>
    </source>
</reference>
<sequence>MARRRNNRSSRRNKKRKINKIKLSVLIIIIILFIAGTFKLTQGAILAIQNINDNKQKTSVKESSENDNETLQTEVDKNINKKYTILIDPGHGGNDKGTIANDKVTFEKDITLKIGALVAQKLTKQKDVQVIISRNEDKYVSLADRAKLANEQNVDALVSIHLNGQTGGSDATGLEVYYTKEKDDDSYELAKQIQETITSYIDVRDRGVKSDRFQVLLQSKMPAVLVECGFLTNNEEVKKLKDEEYQNDLAEGITQGILTYIDENMKK</sequence>